<evidence type="ECO:0000313" key="2">
    <source>
        <dbReference type="EMBL" id="AFS80666.1"/>
    </source>
</evidence>
<dbReference type="HOGENOM" id="CLU_2327131_0_0_2"/>
<dbReference type="KEGG" id="nkr:NKOR_03880"/>
<dbReference type="STRING" id="1229908.NKOR_03880"/>
<evidence type="ECO:0000313" key="3">
    <source>
        <dbReference type="Proteomes" id="UP000006101"/>
    </source>
</evidence>
<keyword evidence="1" id="KW-1133">Transmembrane helix</keyword>
<dbReference type="Proteomes" id="UP000006101">
    <property type="component" value="Chromosome"/>
</dbReference>
<dbReference type="PATRIC" id="fig|1229908.8.peg.834"/>
<proteinExistence type="predicted"/>
<protein>
    <submittedName>
        <fullName evidence="2">Uncharacterized protein</fullName>
    </submittedName>
</protein>
<dbReference type="EMBL" id="CP003842">
    <property type="protein sequence ID" value="AFS80666.1"/>
    <property type="molecule type" value="Genomic_DNA"/>
</dbReference>
<dbReference type="GeneID" id="13724814"/>
<name>K0B861_9ARCH</name>
<keyword evidence="3" id="KW-1185">Reference proteome</keyword>
<sequence>MNRIQVILGVVGGILLIAIIAYIANEEYQKQQWAERLSTGHTECQILRASGDEWIKCELEYIQEAREFCWKYPDFNRDMCVNLEKQIEESPELNKIFP</sequence>
<keyword evidence="1" id="KW-0812">Transmembrane</keyword>
<evidence type="ECO:0000256" key="1">
    <source>
        <dbReference type="SAM" id="Phobius"/>
    </source>
</evidence>
<accession>K0B861</accession>
<gene>
    <name evidence="2" type="ORF">NKOR_03880</name>
</gene>
<keyword evidence="1" id="KW-0472">Membrane</keyword>
<reference evidence="2 3" key="1">
    <citation type="journal article" date="2012" name="J. Bacteriol.">
        <title>Draft Genome Sequence of an Ammonia-Oxidizing Archaeon, "Candidatus Nitrosopumilus koreensis" AR1, from Marine Sediment.</title>
        <authorList>
            <person name="Park S.J."/>
            <person name="Kim J.G."/>
            <person name="Jung M.Y."/>
            <person name="Kim S.J."/>
            <person name="Cha I.T."/>
            <person name="Kwon K."/>
            <person name="Lee J.H."/>
            <person name="Rhee S.K."/>
        </authorList>
    </citation>
    <scope>NUCLEOTIDE SEQUENCE [LARGE SCALE GENOMIC DNA]</scope>
    <source>
        <strain evidence="2 3">AR1</strain>
    </source>
</reference>
<dbReference type="RefSeq" id="WP_014963053.1">
    <property type="nucleotide sequence ID" value="NC_018655.1"/>
</dbReference>
<dbReference type="AlphaFoldDB" id="K0B861"/>
<organism evidence="2 3">
    <name type="scientific">Candidatus Nitrosopumilus koreensis AR1</name>
    <dbReference type="NCBI Taxonomy" id="1229908"/>
    <lineage>
        <taxon>Archaea</taxon>
        <taxon>Nitrososphaerota</taxon>
        <taxon>Nitrososphaeria</taxon>
        <taxon>Nitrosopumilales</taxon>
        <taxon>Nitrosopumilaceae</taxon>
        <taxon>Nitrosopumilus</taxon>
    </lineage>
</organism>
<feature type="transmembrane region" description="Helical" evidence="1">
    <location>
        <begin position="6"/>
        <end position="24"/>
    </location>
</feature>